<evidence type="ECO:0000313" key="2">
    <source>
        <dbReference type="EMBL" id="KAF3890244.1"/>
    </source>
</evidence>
<proteinExistence type="predicted"/>
<dbReference type="AlphaFoldDB" id="A0A0C1NCC8"/>
<keyword evidence="1" id="KW-1133">Transmembrane helix</keyword>
<reference evidence="3" key="1">
    <citation type="journal article" date="2015" name="Genome Announc.">
        <title>Draft Genome Sequence of Tolypothrix boutellei Strain VB521301.</title>
        <authorList>
            <person name="Chandrababunaidu M.M."/>
            <person name="Singh D."/>
            <person name="Sen D."/>
            <person name="Bhan S."/>
            <person name="Das S."/>
            <person name="Gupta A."/>
            <person name="Adhikary S.P."/>
            <person name="Tripathy S."/>
        </authorList>
    </citation>
    <scope>NUCLEOTIDE SEQUENCE</scope>
    <source>
        <strain evidence="3">VB521301</strain>
    </source>
</reference>
<dbReference type="Proteomes" id="UP000029738">
    <property type="component" value="Unassembled WGS sequence"/>
</dbReference>
<evidence type="ECO:0000313" key="4">
    <source>
        <dbReference type="Proteomes" id="UP000029738"/>
    </source>
</evidence>
<sequence length="88" mass="9967">MKVDPKYSNPNKFWNRLGLTVVTAGVIAGSLSICYLVYRNNFVDQSGAKRVQVEQQNKTNPKVEQYLKYSECLSEGGTEEKCNPLLHK</sequence>
<comment type="caution">
    <text evidence="3">The sequence shown here is derived from an EMBL/GenBank/DDBJ whole genome shotgun (WGS) entry which is preliminary data.</text>
</comment>
<reference evidence="2" key="2">
    <citation type="submission" date="2019-11" db="EMBL/GenBank/DDBJ databases">
        <title>Improved Assembly of Tolypothrix boutellei genome.</title>
        <authorList>
            <person name="Sarangi A.N."/>
            <person name="Mukherjee M."/>
            <person name="Ghosh S."/>
            <person name="Singh D."/>
            <person name="Das A."/>
            <person name="Kant S."/>
            <person name="Prusty A."/>
            <person name="Tripathy S."/>
        </authorList>
    </citation>
    <scope>NUCLEOTIDE SEQUENCE</scope>
    <source>
        <strain evidence="2">VB521301</strain>
    </source>
</reference>
<name>A0A0C1NCC8_9CYAN</name>
<evidence type="ECO:0000313" key="3">
    <source>
        <dbReference type="EMBL" id="KIE12422.1"/>
    </source>
</evidence>
<dbReference type="RefSeq" id="WP_038082631.1">
    <property type="nucleotide sequence ID" value="NZ_JHEG04000001.1"/>
</dbReference>
<keyword evidence="4" id="KW-1185">Reference proteome</keyword>
<organism evidence="3">
    <name type="scientific">Tolypothrix bouteillei VB521301</name>
    <dbReference type="NCBI Taxonomy" id="1479485"/>
    <lineage>
        <taxon>Bacteria</taxon>
        <taxon>Bacillati</taxon>
        <taxon>Cyanobacteriota</taxon>
        <taxon>Cyanophyceae</taxon>
        <taxon>Nostocales</taxon>
        <taxon>Tolypothrichaceae</taxon>
        <taxon>Tolypothrix</taxon>
    </lineage>
</organism>
<protein>
    <submittedName>
        <fullName evidence="3">Uncharacterized protein</fullName>
    </submittedName>
</protein>
<gene>
    <name evidence="3" type="ORF">DA73_0212880</name>
    <name evidence="2" type="ORF">DA73_0400035950</name>
</gene>
<accession>A0A0C1NCC8</accession>
<keyword evidence="1" id="KW-0472">Membrane</keyword>
<dbReference type="EMBL" id="JHEG04000001">
    <property type="protein sequence ID" value="KAF3890244.1"/>
    <property type="molecule type" value="Genomic_DNA"/>
</dbReference>
<feature type="transmembrane region" description="Helical" evidence="1">
    <location>
        <begin position="17"/>
        <end position="38"/>
    </location>
</feature>
<dbReference type="EMBL" id="JHEG02000037">
    <property type="protein sequence ID" value="KIE12422.1"/>
    <property type="molecule type" value="Genomic_DNA"/>
</dbReference>
<keyword evidence="1" id="KW-0812">Transmembrane</keyword>
<evidence type="ECO:0000256" key="1">
    <source>
        <dbReference type="SAM" id="Phobius"/>
    </source>
</evidence>
<dbReference type="OrthoDB" id="9848966at2"/>